<evidence type="ECO:0000313" key="4">
    <source>
        <dbReference type="Proteomes" id="UP000192486"/>
    </source>
</evidence>
<keyword evidence="4" id="KW-1185">Reference proteome</keyword>
<evidence type="ECO:0000313" key="3">
    <source>
        <dbReference type="EMBL" id="ARF12879.1"/>
    </source>
</evidence>
<dbReference type="PROSITE" id="PS51257">
    <property type="entry name" value="PROKAR_LIPOPROTEIN"/>
    <property type="match status" value="1"/>
</dbReference>
<dbReference type="EMBL" id="CP015108">
    <property type="protein sequence ID" value="ARF12879.1"/>
    <property type="molecule type" value="Genomic_DNA"/>
</dbReference>
<reference evidence="3 4" key="1">
    <citation type="submission" date="2016-04" db="EMBL/GenBank/DDBJ databases">
        <title>Comparative Genomics and Epigenetics of Sporosarcina ureae.</title>
        <authorList>
            <person name="Oliver A.S."/>
            <person name="Cooper K.K."/>
        </authorList>
    </citation>
    <scope>NUCLEOTIDE SEQUENCE [LARGE SCALE GENOMIC DNA]</scope>
    <source>
        <strain evidence="3 4">S204</strain>
    </source>
</reference>
<dbReference type="Proteomes" id="UP000192486">
    <property type="component" value="Chromosome"/>
</dbReference>
<evidence type="ECO:0008006" key="5">
    <source>
        <dbReference type="Google" id="ProtNLM"/>
    </source>
</evidence>
<feature type="chain" id="PRO_5046490821" description="Lipoprotein" evidence="2">
    <location>
        <begin position="23"/>
        <end position="230"/>
    </location>
</feature>
<accession>A0ABN4YJB0</accession>
<evidence type="ECO:0000256" key="2">
    <source>
        <dbReference type="SAM" id="SignalP"/>
    </source>
</evidence>
<gene>
    <name evidence="3" type="ORF">SporoS204_01030</name>
</gene>
<keyword evidence="2" id="KW-0732">Signal</keyword>
<proteinExistence type="predicted"/>
<protein>
    <recommendedName>
        <fullName evidence="5">Lipoprotein</fullName>
    </recommendedName>
</protein>
<feature type="compositionally biased region" description="Polar residues" evidence="1">
    <location>
        <begin position="24"/>
        <end position="40"/>
    </location>
</feature>
<organism evidence="3 4">
    <name type="scientific">Sporosarcina ureae</name>
    <dbReference type="NCBI Taxonomy" id="1571"/>
    <lineage>
        <taxon>Bacteria</taxon>
        <taxon>Bacillati</taxon>
        <taxon>Bacillota</taxon>
        <taxon>Bacilli</taxon>
        <taxon>Bacillales</taxon>
        <taxon>Caryophanaceae</taxon>
        <taxon>Sporosarcina</taxon>
    </lineage>
</organism>
<feature type="signal peptide" evidence="2">
    <location>
        <begin position="1"/>
        <end position="22"/>
    </location>
</feature>
<feature type="region of interest" description="Disordered" evidence="1">
    <location>
        <begin position="24"/>
        <end position="54"/>
    </location>
</feature>
<dbReference type="RefSeq" id="WP_029053826.1">
    <property type="nucleotide sequence ID" value="NZ_CP015108.1"/>
</dbReference>
<evidence type="ECO:0000256" key="1">
    <source>
        <dbReference type="SAM" id="MobiDB-lite"/>
    </source>
</evidence>
<sequence length="230" mass="25515">MKRNLWFLMAALLLVLAGCSNKPTTSMDGKTDSSETNQKGTDTDKSEQQNGNEDANLTDVSLLDYFLPDGSSAHYKGVGNEFAELDITVARPAQDYVVIHENNGGAFVQKVFKVDGDEIQVLQEEHIELDAGVPTTAELESMNPVRTYLKGPIEVGTTFDDWKIVEMNASVETPYQQFEDAVVMEQAGNDFVNRIYLVKDFGEVKRESVMPMEGEEEFVVTSSLETVTQP</sequence>
<name>A0ABN4YJB0_SPOUR</name>